<reference evidence="2" key="1">
    <citation type="journal article" date="2019" name="Int. J. Syst. Evol. Microbiol.">
        <title>The Global Catalogue of Microorganisms (GCM) 10K type strain sequencing project: providing services to taxonomists for standard genome sequencing and annotation.</title>
        <authorList>
            <consortium name="The Broad Institute Genomics Platform"/>
            <consortium name="The Broad Institute Genome Sequencing Center for Infectious Disease"/>
            <person name="Wu L."/>
            <person name="Ma J."/>
        </authorList>
    </citation>
    <scope>NUCLEOTIDE SEQUENCE [LARGE SCALE GENOMIC DNA]</scope>
    <source>
        <strain evidence="2">JCM 17924</strain>
    </source>
</reference>
<protein>
    <submittedName>
        <fullName evidence="1">Uncharacterized protein</fullName>
    </submittedName>
</protein>
<evidence type="ECO:0000313" key="2">
    <source>
        <dbReference type="Proteomes" id="UP001500454"/>
    </source>
</evidence>
<gene>
    <name evidence="1" type="ORF">GCM10023186_17000</name>
</gene>
<dbReference type="EMBL" id="BAABHA010000003">
    <property type="protein sequence ID" value="GAA4379511.1"/>
    <property type="molecule type" value="Genomic_DNA"/>
</dbReference>
<accession>A0ABP8IYV6</accession>
<comment type="caution">
    <text evidence="1">The sequence shown here is derived from an EMBL/GenBank/DDBJ whole genome shotgun (WGS) entry which is preliminary data.</text>
</comment>
<proteinExistence type="predicted"/>
<organism evidence="1 2">
    <name type="scientific">Hymenobacter koreensis</name>
    <dbReference type="NCBI Taxonomy" id="1084523"/>
    <lineage>
        <taxon>Bacteria</taxon>
        <taxon>Pseudomonadati</taxon>
        <taxon>Bacteroidota</taxon>
        <taxon>Cytophagia</taxon>
        <taxon>Cytophagales</taxon>
        <taxon>Hymenobacteraceae</taxon>
        <taxon>Hymenobacter</taxon>
    </lineage>
</organism>
<dbReference type="Proteomes" id="UP001500454">
    <property type="component" value="Unassembled WGS sequence"/>
</dbReference>
<sequence length="90" mass="9603">MQARLRGREVGPAFARETQHLAVAHAHLLAALNGRGAANAAANRAAESTALWRTALLLEHLGLLPPLPPAVAGRLAAVRRTLEHLLRRPS</sequence>
<name>A0ABP8IYV6_9BACT</name>
<evidence type="ECO:0000313" key="1">
    <source>
        <dbReference type="EMBL" id="GAA4379511.1"/>
    </source>
</evidence>
<keyword evidence="2" id="KW-1185">Reference proteome</keyword>